<reference evidence="2" key="1">
    <citation type="submission" date="2021-06" db="EMBL/GenBank/DDBJ databases">
        <authorList>
            <person name="Hodson N. C."/>
            <person name="Mongue J. A."/>
            <person name="Jaron S. K."/>
        </authorList>
    </citation>
    <scope>NUCLEOTIDE SEQUENCE</scope>
</reference>
<evidence type="ECO:0000256" key="1">
    <source>
        <dbReference type="SAM" id="SignalP"/>
    </source>
</evidence>
<feature type="chain" id="PRO_5035199859" evidence="1">
    <location>
        <begin position="19"/>
        <end position="146"/>
    </location>
</feature>
<proteinExistence type="predicted"/>
<keyword evidence="3" id="KW-1185">Reference proteome</keyword>
<protein>
    <submittedName>
        <fullName evidence="2">Uncharacterized protein</fullName>
    </submittedName>
</protein>
<dbReference type="AlphaFoldDB" id="A0A8J2KHG1"/>
<sequence>MILQGLCLMFGIIFSAHKLKPDKTETMIRKSVIWRQENRIHSNPQEELPPDLMEKYKTIFSKTKNGIPIGYIKVGAMDTKQGFSEYGLQRMVQLWNVTFFRMEEEMIAYNKAQNIGTTKITCDSVKGLIVLVDIKGFSAGHLLSSN</sequence>
<evidence type="ECO:0000313" key="3">
    <source>
        <dbReference type="Proteomes" id="UP000708208"/>
    </source>
</evidence>
<gene>
    <name evidence="2" type="ORF">AFUS01_LOCUS23530</name>
</gene>
<name>A0A8J2KHG1_9HEXA</name>
<feature type="signal peptide" evidence="1">
    <location>
        <begin position="1"/>
        <end position="18"/>
    </location>
</feature>
<dbReference type="EMBL" id="CAJVCH010284785">
    <property type="protein sequence ID" value="CAG7784869.1"/>
    <property type="molecule type" value="Genomic_DNA"/>
</dbReference>
<keyword evidence="1" id="KW-0732">Signal</keyword>
<evidence type="ECO:0000313" key="2">
    <source>
        <dbReference type="EMBL" id="CAG7784869.1"/>
    </source>
</evidence>
<dbReference type="Proteomes" id="UP000708208">
    <property type="component" value="Unassembled WGS sequence"/>
</dbReference>
<accession>A0A8J2KHG1</accession>
<comment type="caution">
    <text evidence="2">The sequence shown here is derived from an EMBL/GenBank/DDBJ whole genome shotgun (WGS) entry which is preliminary data.</text>
</comment>
<organism evidence="2 3">
    <name type="scientific">Allacma fusca</name>
    <dbReference type="NCBI Taxonomy" id="39272"/>
    <lineage>
        <taxon>Eukaryota</taxon>
        <taxon>Metazoa</taxon>
        <taxon>Ecdysozoa</taxon>
        <taxon>Arthropoda</taxon>
        <taxon>Hexapoda</taxon>
        <taxon>Collembola</taxon>
        <taxon>Symphypleona</taxon>
        <taxon>Sminthuridae</taxon>
        <taxon>Allacma</taxon>
    </lineage>
</organism>
<feature type="non-terminal residue" evidence="2">
    <location>
        <position position="1"/>
    </location>
</feature>